<name>A0ABU5HYY5_9HYPH</name>
<evidence type="ECO:0000313" key="7">
    <source>
        <dbReference type="EMBL" id="MDY8108334.1"/>
    </source>
</evidence>
<accession>A0ABU5HYY5</accession>
<evidence type="ECO:0000256" key="2">
    <source>
        <dbReference type="ARBA" id="ARBA00009773"/>
    </source>
</evidence>
<dbReference type="Proteomes" id="UP001294412">
    <property type="component" value="Unassembled WGS sequence"/>
</dbReference>
<keyword evidence="3 6" id="KW-0812">Transmembrane</keyword>
<dbReference type="InterPro" id="IPR002549">
    <property type="entry name" value="AI-2E-like"/>
</dbReference>
<dbReference type="EMBL" id="JAXLPB010000001">
    <property type="protein sequence ID" value="MDY8108334.1"/>
    <property type="molecule type" value="Genomic_DNA"/>
</dbReference>
<gene>
    <name evidence="7" type="ORF">U0C82_04105</name>
</gene>
<comment type="similarity">
    <text evidence="2">Belongs to the autoinducer-2 exporter (AI-2E) (TC 2.A.86) family.</text>
</comment>
<comment type="subcellular location">
    <subcellularLocation>
        <location evidence="1">Membrane</location>
        <topology evidence="1">Multi-pass membrane protein</topology>
    </subcellularLocation>
</comment>
<organism evidence="7 8">
    <name type="scientific">Fulvimarina uroteuthidis</name>
    <dbReference type="NCBI Taxonomy" id="3098149"/>
    <lineage>
        <taxon>Bacteria</taxon>
        <taxon>Pseudomonadati</taxon>
        <taxon>Pseudomonadota</taxon>
        <taxon>Alphaproteobacteria</taxon>
        <taxon>Hyphomicrobiales</taxon>
        <taxon>Aurantimonadaceae</taxon>
        <taxon>Fulvimarina</taxon>
    </lineage>
</organism>
<feature type="transmembrane region" description="Helical" evidence="6">
    <location>
        <begin position="136"/>
        <end position="155"/>
    </location>
</feature>
<comment type="caution">
    <text evidence="7">The sequence shown here is derived from an EMBL/GenBank/DDBJ whole genome shotgun (WGS) entry which is preliminary data.</text>
</comment>
<evidence type="ECO:0000256" key="3">
    <source>
        <dbReference type="ARBA" id="ARBA00022692"/>
    </source>
</evidence>
<dbReference type="PANTHER" id="PTHR21716:SF64">
    <property type="entry name" value="AI-2 TRANSPORT PROTEIN TQSA"/>
    <property type="match status" value="1"/>
</dbReference>
<feature type="transmembrane region" description="Helical" evidence="6">
    <location>
        <begin position="29"/>
        <end position="46"/>
    </location>
</feature>
<reference evidence="7 8" key="1">
    <citation type="submission" date="2023-12" db="EMBL/GenBank/DDBJ databases">
        <title>Description of Novel Strain Fulvimarina sp. 2208YS6-2-32 isolated from Uroteuthis (Photololigo) edulis.</title>
        <authorList>
            <person name="Park J.-S."/>
        </authorList>
    </citation>
    <scope>NUCLEOTIDE SEQUENCE [LARGE SCALE GENOMIC DNA]</scope>
    <source>
        <strain evidence="7 8">2208YS6-2-32</strain>
    </source>
</reference>
<keyword evidence="8" id="KW-1185">Reference proteome</keyword>
<evidence type="ECO:0000256" key="1">
    <source>
        <dbReference type="ARBA" id="ARBA00004141"/>
    </source>
</evidence>
<feature type="transmembrane region" description="Helical" evidence="6">
    <location>
        <begin position="58"/>
        <end position="82"/>
    </location>
</feature>
<dbReference type="PANTHER" id="PTHR21716">
    <property type="entry name" value="TRANSMEMBRANE PROTEIN"/>
    <property type="match status" value="1"/>
</dbReference>
<feature type="transmembrane region" description="Helical" evidence="6">
    <location>
        <begin position="290"/>
        <end position="319"/>
    </location>
</feature>
<protein>
    <submittedName>
        <fullName evidence="7">AI-2E family transporter</fullName>
    </submittedName>
</protein>
<proteinExistence type="inferred from homology"/>
<evidence type="ECO:0000256" key="6">
    <source>
        <dbReference type="SAM" id="Phobius"/>
    </source>
</evidence>
<feature type="transmembrane region" description="Helical" evidence="6">
    <location>
        <begin position="250"/>
        <end position="270"/>
    </location>
</feature>
<keyword evidence="5 6" id="KW-0472">Membrane</keyword>
<sequence length="350" mass="38215">MQAEFIRNRLLAVIAIILTIAAVKIGYPVLMPIVVSFCIIASAWPIKTWADRLGPPAVSYAATIIILIAGLLTFFGITAYALSQVVQNFAGREGEFRTLFESYSQWASENGLPSLPDGSSAFQRILSMIRAVLGDAYSVLSYTGIVAVIVILGFPEVPKLAHKFRHEYEFEDNRVMSRTVAEMAASLRRYLAMTTLASLITGVASFAWALVLGLDLAVIWGILNFLLNFIPVIGNIIGILPPTLYAFIQYGGWVMPLVVFSGFVVLQLFISNFVYPMLQSKGVSMPPITIILSLLFWGWIWGVAGGLLAVPLTAMIVIVCSRFEPTRRFAIFVGGHEDAGSTNKGEAPRG</sequence>
<dbReference type="Pfam" id="PF01594">
    <property type="entry name" value="AI-2E_transport"/>
    <property type="match status" value="1"/>
</dbReference>
<feature type="transmembrane region" description="Helical" evidence="6">
    <location>
        <begin position="217"/>
        <end position="238"/>
    </location>
</feature>
<evidence type="ECO:0000256" key="4">
    <source>
        <dbReference type="ARBA" id="ARBA00022989"/>
    </source>
</evidence>
<feature type="transmembrane region" description="Helical" evidence="6">
    <location>
        <begin position="190"/>
        <end position="211"/>
    </location>
</feature>
<keyword evidence="4 6" id="KW-1133">Transmembrane helix</keyword>
<evidence type="ECO:0000256" key="5">
    <source>
        <dbReference type="ARBA" id="ARBA00023136"/>
    </source>
</evidence>
<evidence type="ECO:0000313" key="8">
    <source>
        <dbReference type="Proteomes" id="UP001294412"/>
    </source>
</evidence>